<comment type="caution">
    <text evidence="1">The sequence shown here is derived from an EMBL/GenBank/DDBJ whole genome shotgun (WGS) entry which is preliminary data.</text>
</comment>
<accession>A0A430KPS9</accession>
<gene>
    <name evidence="1" type="ORF">EH243_13025</name>
</gene>
<dbReference type="AlphaFoldDB" id="A0A430KPS9"/>
<evidence type="ECO:0000313" key="2">
    <source>
        <dbReference type="Proteomes" id="UP000283087"/>
    </source>
</evidence>
<protein>
    <submittedName>
        <fullName evidence="1">Uncharacterized protein</fullName>
    </submittedName>
</protein>
<sequence length="169" mass="19329">MTLPFDKIMFKSALVVTAQWDFGLAIQKLLESNPEQWNRLRAEKAVLDYQRYMAVTKALGGIQLVPNADIDEIWHMHILDTRAYMKDCEALFGEFLHHYPYFGMLSEENQQEWLSVQAQSEQLWLSLFDQPLYSGDSVAQKCPQACPCHIEQLSLRGSSVIASEISKSA</sequence>
<keyword evidence="2" id="KW-1185">Reference proteome</keyword>
<reference evidence="1 2" key="1">
    <citation type="submission" date="2018-11" db="EMBL/GenBank/DDBJ databases">
        <title>The draft genome sequence of Amphritea opalescens ANRC-JH13T.</title>
        <authorList>
            <person name="Fang Z."/>
            <person name="Zhang Y."/>
            <person name="Han X."/>
        </authorList>
    </citation>
    <scope>NUCLEOTIDE SEQUENCE [LARGE SCALE GENOMIC DNA]</scope>
    <source>
        <strain evidence="1 2">ANRC-JH13</strain>
    </source>
</reference>
<dbReference type="RefSeq" id="WP_126159110.1">
    <property type="nucleotide sequence ID" value="NZ_RQXW01000011.1"/>
</dbReference>
<evidence type="ECO:0000313" key="1">
    <source>
        <dbReference type="EMBL" id="RTE65353.1"/>
    </source>
</evidence>
<dbReference type="Proteomes" id="UP000283087">
    <property type="component" value="Unassembled WGS sequence"/>
</dbReference>
<proteinExistence type="predicted"/>
<organism evidence="1 2">
    <name type="scientific">Amphritea opalescens</name>
    <dbReference type="NCBI Taxonomy" id="2490544"/>
    <lineage>
        <taxon>Bacteria</taxon>
        <taxon>Pseudomonadati</taxon>
        <taxon>Pseudomonadota</taxon>
        <taxon>Gammaproteobacteria</taxon>
        <taxon>Oceanospirillales</taxon>
        <taxon>Oceanospirillaceae</taxon>
        <taxon>Amphritea</taxon>
    </lineage>
</organism>
<dbReference type="EMBL" id="RQXW01000011">
    <property type="protein sequence ID" value="RTE65353.1"/>
    <property type="molecule type" value="Genomic_DNA"/>
</dbReference>
<name>A0A430KPS9_9GAMM</name>
<dbReference type="OrthoDB" id="278697at2"/>